<evidence type="ECO:0000313" key="5">
    <source>
        <dbReference type="Proteomes" id="UP001567537"/>
    </source>
</evidence>
<sequence length="79" mass="8680">MAGVPEGPEAEMLAPNLAYQEGFGRVFLVCAAGRTGERMRDAPRERLGDTPEQERGIVRDEPGETNRIRPARLAAVEED</sequence>
<gene>
    <name evidence="4" type="ORF">KYY02_10175</name>
</gene>
<feature type="region of interest" description="Disordered" evidence="2">
    <location>
        <begin position="40"/>
        <end position="79"/>
    </location>
</feature>
<accession>A0ABV4IZ68</accession>
<keyword evidence="5" id="KW-1185">Reference proteome</keyword>
<comment type="caution">
    <text evidence="4">The sequence shown here is derived from an EMBL/GenBank/DDBJ whole genome shotgun (WGS) entry which is preliminary data.</text>
</comment>
<feature type="compositionally biased region" description="Basic and acidic residues" evidence="2">
    <location>
        <begin position="40"/>
        <end position="67"/>
    </location>
</feature>
<organism evidence="4 5">
    <name type="scientific">Streptomyces pimonensis</name>
    <dbReference type="NCBI Taxonomy" id="2860288"/>
    <lineage>
        <taxon>Bacteria</taxon>
        <taxon>Bacillati</taxon>
        <taxon>Actinomycetota</taxon>
        <taxon>Actinomycetes</taxon>
        <taxon>Kitasatosporales</taxon>
        <taxon>Streptomycetaceae</taxon>
        <taxon>Streptomyces</taxon>
    </lineage>
</organism>
<dbReference type="Proteomes" id="UP001567537">
    <property type="component" value="Unassembled WGS sequence"/>
</dbReference>
<evidence type="ECO:0000256" key="2">
    <source>
        <dbReference type="SAM" id="MobiDB-lite"/>
    </source>
</evidence>
<dbReference type="InterPro" id="IPR036778">
    <property type="entry name" value="OHCU_decarboxylase_sf"/>
</dbReference>
<keyword evidence="1" id="KW-0659">Purine metabolism</keyword>
<dbReference type="EMBL" id="JAHWZY010000008">
    <property type="protein sequence ID" value="MEZ3179052.1"/>
    <property type="molecule type" value="Genomic_DNA"/>
</dbReference>
<dbReference type="SUPFAM" id="SSF158694">
    <property type="entry name" value="UraD-Like"/>
    <property type="match status" value="1"/>
</dbReference>
<protein>
    <recommendedName>
        <fullName evidence="3">Oxo-4-hydroxy-4-carboxy-5-ureidoimidazoline decarboxylase domain-containing protein</fullName>
    </recommendedName>
</protein>
<evidence type="ECO:0000256" key="1">
    <source>
        <dbReference type="ARBA" id="ARBA00022631"/>
    </source>
</evidence>
<dbReference type="Gene3D" id="1.10.3330.10">
    <property type="entry name" value="Oxo-4-hydroxy-4-carboxy-5-ureidoimidazoline decarboxylase"/>
    <property type="match status" value="1"/>
</dbReference>
<dbReference type="InterPro" id="IPR018020">
    <property type="entry name" value="OHCU_decarboxylase"/>
</dbReference>
<name>A0ABV4IZ68_9ACTN</name>
<reference evidence="4 5" key="1">
    <citation type="journal article" date="2021" name="Res Sq">
        <title>Streptomyces Pimoensis sp. nov., Isolated From the Taklimakan Desert in Xinjiang, China.</title>
        <authorList>
            <person name="Zhang P."/>
            <person name="Luo X."/>
            <person name="Luo X."/>
            <person name="Liu Z."/>
            <person name="Xia Z."/>
            <person name="Wan C."/>
            <person name="zhang L."/>
        </authorList>
    </citation>
    <scope>NUCLEOTIDE SEQUENCE [LARGE SCALE GENOMIC DNA]</scope>
    <source>
        <strain evidence="4 5">TRM75549</strain>
    </source>
</reference>
<feature type="domain" description="Oxo-4-hydroxy-4-carboxy-5-ureidoimidazoline decarboxylase" evidence="3">
    <location>
        <begin position="10"/>
        <end position="69"/>
    </location>
</feature>
<dbReference type="Pfam" id="PF09349">
    <property type="entry name" value="OHCU_decarbox"/>
    <property type="match status" value="1"/>
</dbReference>
<evidence type="ECO:0000313" key="4">
    <source>
        <dbReference type="EMBL" id="MEZ3179052.1"/>
    </source>
</evidence>
<evidence type="ECO:0000259" key="3">
    <source>
        <dbReference type="Pfam" id="PF09349"/>
    </source>
</evidence>
<proteinExistence type="predicted"/>